<gene>
    <name evidence="3" type="ORF">ACFPOE_07740</name>
</gene>
<evidence type="ECO:0000256" key="1">
    <source>
        <dbReference type="PROSITE-ProRule" id="PRU00703"/>
    </source>
</evidence>
<evidence type="ECO:0000313" key="3">
    <source>
        <dbReference type="EMBL" id="MFC5497421.1"/>
    </source>
</evidence>
<dbReference type="RefSeq" id="WP_376849483.1">
    <property type="nucleotide sequence ID" value="NZ_JBHSMF010000006.1"/>
</dbReference>
<protein>
    <submittedName>
        <fullName evidence="3">CBS domain-containing protein</fullName>
    </submittedName>
</protein>
<dbReference type="Pfam" id="PF00571">
    <property type="entry name" value="CBS"/>
    <property type="match status" value="1"/>
</dbReference>
<proteinExistence type="predicted"/>
<keyword evidence="1" id="KW-0129">CBS domain</keyword>
<sequence>MDHYTALPTHAFSGTARLCEPDPTALQYTLDSPAMRVMTDLTQVSAVVIEPQATMDAAHAMMQQRGVRMLLALDGDGKLAGLITATDILGEKPMNVVRERRIRHSELLVSDVMTPVSRLDAFEWKAVQAARVGNVVAQLQHARRQHALVTQTGPNGQVLVRGIFSLSQIARQLGLPLQLPEAASSFAEIEAALVSG</sequence>
<feature type="domain" description="CBS" evidence="2">
    <location>
        <begin position="38"/>
        <end position="99"/>
    </location>
</feature>
<dbReference type="SUPFAM" id="SSF54631">
    <property type="entry name" value="CBS-domain pair"/>
    <property type="match status" value="1"/>
</dbReference>
<reference evidence="4" key="1">
    <citation type="journal article" date="2019" name="Int. J. Syst. Evol. Microbiol.">
        <title>The Global Catalogue of Microorganisms (GCM) 10K type strain sequencing project: providing services to taxonomists for standard genome sequencing and annotation.</title>
        <authorList>
            <consortium name="The Broad Institute Genomics Platform"/>
            <consortium name="The Broad Institute Genome Sequencing Center for Infectious Disease"/>
            <person name="Wu L."/>
            <person name="Ma J."/>
        </authorList>
    </citation>
    <scope>NUCLEOTIDE SEQUENCE [LARGE SCALE GENOMIC DNA]</scope>
    <source>
        <strain evidence="4">CCUG 57401</strain>
    </source>
</reference>
<name>A0ABW0NAW8_9BURK</name>
<dbReference type="InterPro" id="IPR046342">
    <property type="entry name" value="CBS_dom_sf"/>
</dbReference>
<comment type="caution">
    <text evidence="3">The sequence shown here is derived from an EMBL/GenBank/DDBJ whole genome shotgun (WGS) entry which is preliminary data.</text>
</comment>
<accession>A0ABW0NAW8</accession>
<evidence type="ECO:0000259" key="2">
    <source>
        <dbReference type="PROSITE" id="PS51371"/>
    </source>
</evidence>
<organism evidence="3 4">
    <name type="scientific">Caenimonas terrae</name>
    <dbReference type="NCBI Taxonomy" id="696074"/>
    <lineage>
        <taxon>Bacteria</taxon>
        <taxon>Pseudomonadati</taxon>
        <taxon>Pseudomonadota</taxon>
        <taxon>Betaproteobacteria</taxon>
        <taxon>Burkholderiales</taxon>
        <taxon>Comamonadaceae</taxon>
        <taxon>Caenimonas</taxon>
    </lineage>
</organism>
<dbReference type="CDD" id="cd04640">
    <property type="entry name" value="CBS_pair_proteobact"/>
    <property type="match status" value="1"/>
</dbReference>
<dbReference type="Proteomes" id="UP001596037">
    <property type="component" value="Unassembled WGS sequence"/>
</dbReference>
<dbReference type="InterPro" id="IPR000644">
    <property type="entry name" value="CBS_dom"/>
</dbReference>
<keyword evidence="4" id="KW-1185">Reference proteome</keyword>
<dbReference type="PROSITE" id="PS51371">
    <property type="entry name" value="CBS"/>
    <property type="match status" value="1"/>
</dbReference>
<dbReference type="EMBL" id="JBHSMF010000006">
    <property type="protein sequence ID" value="MFC5497421.1"/>
    <property type="molecule type" value="Genomic_DNA"/>
</dbReference>
<evidence type="ECO:0000313" key="4">
    <source>
        <dbReference type="Proteomes" id="UP001596037"/>
    </source>
</evidence>
<dbReference type="Gene3D" id="3.10.580.10">
    <property type="entry name" value="CBS-domain"/>
    <property type="match status" value="1"/>
</dbReference>